<dbReference type="AlphaFoldDB" id="A0AAW2NRT3"/>
<dbReference type="Pfam" id="PF13966">
    <property type="entry name" value="zf-RVT"/>
    <property type="match status" value="1"/>
</dbReference>
<reference evidence="2" key="2">
    <citation type="journal article" date="2024" name="Plant">
        <title>Genomic evolution and insights into agronomic trait innovations of Sesamum species.</title>
        <authorList>
            <person name="Miao H."/>
            <person name="Wang L."/>
            <person name="Qu L."/>
            <person name="Liu H."/>
            <person name="Sun Y."/>
            <person name="Le M."/>
            <person name="Wang Q."/>
            <person name="Wei S."/>
            <person name="Zheng Y."/>
            <person name="Lin W."/>
            <person name="Duan Y."/>
            <person name="Cao H."/>
            <person name="Xiong S."/>
            <person name="Wang X."/>
            <person name="Wei L."/>
            <person name="Li C."/>
            <person name="Ma Q."/>
            <person name="Ju M."/>
            <person name="Zhao R."/>
            <person name="Li G."/>
            <person name="Mu C."/>
            <person name="Tian Q."/>
            <person name="Mei H."/>
            <person name="Zhang T."/>
            <person name="Gao T."/>
            <person name="Zhang H."/>
        </authorList>
    </citation>
    <scope>NUCLEOTIDE SEQUENCE</scope>
    <source>
        <strain evidence="2">G02</strain>
    </source>
</reference>
<reference evidence="2" key="1">
    <citation type="submission" date="2020-06" db="EMBL/GenBank/DDBJ databases">
        <authorList>
            <person name="Li T."/>
            <person name="Hu X."/>
            <person name="Zhang T."/>
            <person name="Song X."/>
            <person name="Zhang H."/>
            <person name="Dai N."/>
            <person name="Sheng W."/>
            <person name="Hou X."/>
            <person name="Wei L."/>
        </authorList>
    </citation>
    <scope>NUCLEOTIDE SEQUENCE</scope>
    <source>
        <strain evidence="2">G02</strain>
        <tissue evidence="2">Leaf</tissue>
    </source>
</reference>
<protein>
    <recommendedName>
        <fullName evidence="1">Reverse transcriptase zinc-binding domain-containing protein</fullName>
    </recommendedName>
</protein>
<accession>A0AAW2NRT3</accession>
<feature type="domain" description="Reverse transcriptase zinc-binding" evidence="1">
    <location>
        <begin position="30"/>
        <end position="119"/>
    </location>
</feature>
<name>A0AAW2NRT3_SESRA</name>
<proteinExistence type="predicted"/>
<sequence length="151" mass="17278">MPIVSSVFPLQGADSNDEMVWHIEKNGPFTVCGAYQVTCDMMEEGTCSPLGQSWEFIWRLKALQKVVLFAWRCAWNALPTNVNLQRRGIAVNEGCGGCMSEKEDAMRVLLFCNFARLVWVWPYLECSELQFLLCRDMFRGRARPQCLGFLP</sequence>
<evidence type="ECO:0000313" key="2">
    <source>
        <dbReference type="EMBL" id="KAL0345931.1"/>
    </source>
</evidence>
<dbReference type="EMBL" id="JACGWJ010000019">
    <property type="protein sequence ID" value="KAL0345931.1"/>
    <property type="molecule type" value="Genomic_DNA"/>
</dbReference>
<gene>
    <name evidence="2" type="ORF">Sradi_4424400</name>
</gene>
<dbReference type="InterPro" id="IPR026960">
    <property type="entry name" value="RVT-Znf"/>
</dbReference>
<comment type="caution">
    <text evidence="2">The sequence shown here is derived from an EMBL/GenBank/DDBJ whole genome shotgun (WGS) entry which is preliminary data.</text>
</comment>
<evidence type="ECO:0000259" key="1">
    <source>
        <dbReference type="Pfam" id="PF13966"/>
    </source>
</evidence>
<organism evidence="2">
    <name type="scientific">Sesamum radiatum</name>
    <name type="common">Black benniseed</name>
    <dbReference type="NCBI Taxonomy" id="300843"/>
    <lineage>
        <taxon>Eukaryota</taxon>
        <taxon>Viridiplantae</taxon>
        <taxon>Streptophyta</taxon>
        <taxon>Embryophyta</taxon>
        <taxon>Tracheophyta</taxon>
        <taxon>Spermatophyta</taxon>
        <taxon>Magnoliopsida</taxon>
        <taxon>eudicotyledons</taxon>
        <taxon>Gunneridae</taxon>
        <taxon>Pentapetalae</taxon>
        <taxon>asterids</taxon>
        <taxon>lamiids</taxon>
        <taxon>Lamiales</taxon>
        <taxon>Pedaliaceae</taxon>
        <taxon>Sesamum</taxon>
    </lineage>
</organism>